<keyword evidence="3" id="KW-1185">Reference proteome</keyword>
<dbReference type="SMART" id="SM00349">
    <property type="entry name" value="KRAB"/>
    <property type="match status" value="1"/>
</dbReference>
<dbReference type="InterPro" id="IPR050169">
    <property type="entry name" value="Krueppel_C2H2_ZnF"/>
</dbReference>
<dbReference type="EMBL" id="LZPO01067816">
    <property type="protein sequence ID" value="OBS69620.1"/>
    <property type="molecule type" value="Genomic_DNA"/>
</dbReference>
<dbReference type="InterPro" id="IPR036051">
    <property type="entry name" value="KRAB_dom_sf"/>
</dbReference>
<accession>A0A1A6GVG2</accession>
<evidence type="ECO:0000313" key="2">
    <source>
        <dbReference type="EMBL" id="OBS69620.1"/>
    </source>
</evidence>
<reference evidence="2 3" key="1">
    <citation type="submission" date="2016-06" db="EMBL/GenBank/DDBJ databases">
        <title>The Draft Genome Sequence and Annotation of the Desert Woodrat Neotoma lepida.</title>
        <authorList>
            <person name="Campbell M."/>
            <person name="Oakeson K.F."/>
            <person name="Yandell M."/>
            <person name="Halpert J.R."/>
            <person name="Dearing D."/>
        </authorList>
    </citation>
    <scope>NUCLEOTIDE SEQUENCE [LARGE SCALE GENOMIC DNA]</scope>
    <source>
        <strain evidence="2">417</strain>
        <tissue evidence="2">Liver</tissue>
    </source>
</reference>
<dbReference type="PROSITE" id="PS50805">
    <property type="entry name" value="KRAB"/>
    <property type="match status" value="1"/>
</dbReference>
<protein>
    <recommendedName>
        <fullName evidence="1">KRAB domain-containing protein</fullName>
    </recommendedName>
</protein>
<dbReference type="CDD" id="cd07765">
    <property type="entry name" value="KRAB_A-box"/>
    <property type="match status" value="1"/>
</dbReference>
<evidence type="ECO:0000259" key="1">
    <source>
        <dbReference type="PROSITE" id="PS50805"/>
    </source>
</evidence>
<sequence length="209" mass="23674">SPLTFKDVAISFSKEEWKCLDTSQRDLYREVMLENYSNLVSVAMFCYPIHEFFPKKHTQSICQTEIPGQCGCNSFGELHIRKFWACRSDNEEPEPCADGNDFYAAPITGIPNAIDEQVPALPHKAHSASLPFRSCNFHSNIENDSSHTEEKRPKSKAYRQYFTHPSKSGGNPRFSDGKNIRNLGRVTGHAQTSLELTELVLKKNCTNVK</sequence>
<dbReference type="AlphaFoldDB" id="A0A1A6GVG2"/>
<dbReference type="PANTHER" id="PTHR23232:SF163">
    <property type="entry name" value="ZINC FINGER PROTEIN 589"/>
    <property type="match status" value="1"/>
</dbReference>
<proteinExistence type="predicted"/>
<dbReference type="STRING" id="56216.A0A1A6GVG2"/>
<feature type="domain" description="KRAB" evidence="1">
    <location>
        <begin position="3"/>
        <end position="80"/>
    </location>
</feature>
<dbReference type="Proteomes" id="UP000092124">
    <property type="component" value="Unassembled WGS sequence"/>
</dbReference>
<evidence type="ECO:0000313" key="3">
    <source>
        <dbReference type="Proteomes" id="UP000092124"/>
    </source>
</evidence>
<dbReference type="Gene3D" id="6.10.140.140">
    <property type="match status" value="1"/>
</dbReference>
<gene>
    <name evidence="2" type="ORF">A6R68_01839</name>
</gene>
<dbReference type="Pfam" id="PF01352">
    <property type="entry name" value="KRAB"/>
    <property type="match status" value="1"/>
</dbReference>
<dbReference type="GO" id="GO:0006355">
    <property type="term" value="P:regulation of DNA-templated transcription"/>
    <property type="evidence" value="ECO:0007669"/>
    <property type="project" value="InterPro"/>
</dbReference>
<comment type="caution">
    <text evidence="2">The sequence shown here is derived from an EMBL/GenBank/DDBJ whole genome shotgun (WGS) entry which is preliminary data.</text>
</comment>
<organism evidence="2 3">
    <name type="scientific">Neotoma lepida</name>
    <name type="common">Desert woodrat</name>
    <dbReference type="NCBI Taxonomy" id="56216"/>
    <lineage>
        <taxon>Eukaryota</taxon>
        <taxon>Metazoa</taxon>
        <taxon>Chordata</taxon>
        <taxon>Craniata</taxon>
        <taxon>Vertebrata</taxon>
        <taxon>Euteleostomi</taxon>
        <taxon>Mammalia</taxon>
        <taxon>Eutheria</taxon>
        <taxon>Euarchontoglires</taxon>
        <taxon>Glires</taxon>
        <taxon>Rodentia</taxon>
        <taxon>Myomorpha</taxon>
        <taxon>Muroidea</taxon>
        <taxon>Cricetidae</taxon>
        <taxon>Neotominae</taxon>
        <taxon>Neotoma</taxon>
    </lineage>
</organism>
<dbReference type="PANTHER" id="PTHR23232">
    <property type="entry name" value="KRAB DOMAIN C2H2 ZINC FINGER"/>
    <property type="match status" value="1"/>
</dbReference>
<dbReference type="InterPro" id="IPR001909">
    <property type="entry name" value="KRAB"/>
</dbReference>
<feature type="non-terminal residue" evidence="2">
    <location>
        <position position="1"/>
    </location>
</feature>
<name>A0A1A6GVG2_NEOLE</name>
<dbReference type="SUPFAM" id="SSF109640">
    <property type="entry name" value="KRAB domain (Kruppel-associated box)"/>
    <property type="match status" value="1"/>
</dbReference>
<feature type="non-terminal residue" evidence="2">
    <location>
        <position position="209"/>
    </location>
</feature>